<dbReference type="Proteomes" id="UP000183365">
    <property type="component" value="Unassembled WGS sequence"/>
</dbReference>
<comment type="similarity">
    <text evidence="2">Belongs to the IMPACT family.</text>
</comment>
<keyword evidence="9" id="KW-1185">Reference proteome</keyword>
<evidence type="ECO:0000313" key="8">
    <source>
        <dbReference type="EMBL" id="SGZ40367.1"/>
    </source>
</evidence>
<dbReference type="InterPro" id="IPR036956">
    <property type="entry name" value="Impact_N_sf"/>
</dbReference>
<dbReference type="SUPFAM" id="SSF54495">
    <property type="entry name" value="UBC-like"/>
    <property type="match status" value="1"/>
</dbReference>
<evidence type="ECO:0000256" key="1">
    <source>
        <dbReference type="ARBA" id="ARBA00004496"/>
    </source>
</evidence>
<evidence type="ECO:0000256" key="4">
    <source>
        <dbReference type="ARBA" id="ARBA00022491"/>
    </source>
</evidence>
<evidence type="ECO:0000256" key="6">
    <source>
        <dbReference type="ARBA" id="ARBA00023016"/>
    </source>
</evidence>
<name>A0A1L0CZS1_9ASCO</name>
<comment type="subcellular location">
    <subcellularLocation>
        <location evidence="1">Cytoplasm</location>
    </subcellularLocation>
</comment>
<dbReference type="PANTHER" id="PTHR16301">
    <property type="entry name" value="IMPACT-RELATED"/>
    <property type="match status" value="1"/>
</dbReference>
<keyword evidence="4" id="KW-0678">Repressor</keyword>
<dbReference type="SUPFAM" id="SSF54211">
    <property type="entry name" value="Ribosomal protein S5 domain 2-like"/>
    <property type="match status" value="1"/>
</dbReference>
<dbReference type="PANTHER" id="PTHR16301:SF25">
    <property type="entry name" value="PROTEIN IMPACT"/>
    <property type="match status" value="1"/>
</dbReference>
<evidence type="ECO:0000256" key="2">
    <source>
        <dbReference type="ARBA" id="ARBA00007665"/>
    </source>
</evidence>
<dbReference type="Pfam" id="PF05773">
    <property type="entry name" value="RWD"/>
    <property type="match status" value="1"/>
</dbReference>
<organism evidence="8 9">
    <name type="scientific">Hanseniaspora guilliermondii</name>
    <dbReference type="NCBI Taxonomy" id="56406"/>
    <lineage>
        <taxon>Eukaryota</taxon>
        <taxon>Fungi</taxon>
        <taxon>Dikarya</taxon>
        <taxon>Ascomycota</taxon>
        <taxon>Saccharomycotina</taxon>
        <taxon>Saccharomycetes</taxon>
        <taxon>Saccharomycodales</taxon>
        <taxon>Saccharomycodaceae</taxon>
        <taxon>Hanseniaspora</taxon>
    </lineage>
</organism>
<dbReference type="InterPro" id="IPR006575">
    <property type="entry name" value="RWD_dom"/>
</dbReference>
<proteinExistence type="inferred from homology"/>
<protein>
    <submittedName>
        <fullName evidence="8">Related to Protein IMPACT homolog</fullName>
    </submittedName>
</protein>
<dbReference type="InterPro" id="IPR001498">
    <property type="entry name" value="Impact_N"/>
</dbReference>
<dbReference type="PROSITE" id="PS50908">
    <property type="entry name" value="RWD"/>
    <property type="match status" value="1"/>
</dbReference>
<keyword evidence="6" id="KW-0346">Stress response</keyword>
<gene>
    <name evidence="8" type="ORF">HGUI_02567</name>
</gene>
<evidence type="ECO:0000313" key="9">
    <source>
        <dbReference type="Proteomes" id="UP000183365"/>
    </source>
</evidence>
<feature type="domain" description="RWD" evidence="7">
    <location>
        <begin position="9"/>
        <end position="112"/>
    </location>
</feature>
<keyword evidence="5" id="KW-0810">Translation regulation</keyword>
<dbReference type="Gene3D" id="3.10.110.10">
    <property type="entry name" value="Ubiquitin Conjugating Enzyme"/>
    <property type="match status" value="1"/>
</dbReference>
<dbReference type="InterPro" id="IPR020568">
    <property type="entry name" value="Ribosomal_Su5_D2-typ_SF"/>
</dbReference>
<dbReference type="GO" id="GO:0005737">
    <property type="term" value="C:cytoplasm"/>
    <property type="evidence" value="ECO:0007669"/>
    <property type="project" value="UniProtKB-SubCell"/>
</dbReference>
<dbReference type="AlphaFoldDB" id="A0A1L0CZS1"/>
<dbReference type="Pfam" id="PF01205">
    <property type="entry name" value="Impact_N"/>
    <property type="match status" value="1"/>
</dbReference>
<dbReference type="InterPro" id="IPR023582">
    <property type="entry name" value="Impact"/>
</dbReference>
<dbReference type="GO" id="GO:0140469">
    <property type="term" value="P:GCN2-mediated signaling"/>
    <property type="evidence" value="ECO:0007669"/>
    <property type="project" value="TreeGrafter"/>
</dbReference>
<dbReference type="GO" id="GO:0006446">
    <property type="term" value="P:regulation of translational initiation"/>
    <property type="evidence" value="ECO:0007669"/>
    <property type="project" value="TreeGrafter"/>
</dbReference>
<accession>A0A1L0CZS1</accession>
<keyword evidence="3" id="KW-0963">Cytoplasm</keyword>
<dbReference type="OrthoDB" id="69641at2759"/>
<evidence type="ECO:0000256" key="5">
    <source>
        <dbReference type="ARBA" id="ARBA00022845"/>
    </source>
</evidence>
<sequence>MVLSEEAENELIAIQTIYPDNIEVQNNGRIIYSILNYTDWRVHVSLNFKYPETEKPNILMVDYVGSEKVYKNNQDAFKILQKKCDDVLENTYSGAECLFEYFSELSEYWSEYLDDLDEIFIATVTQDLSDLDLQSTLKNVDPFEGWIISDPIEDRGSTFISYAYRTNSQNEAFRKLDLLKTDNKIARSRHIMTAYRFIDEKSGNIISDCDDDGETAAGSRMLHLLTLMDAKNVFVACARWFTGTHIGPDRFKHINSTTRDAVIKGGFSSKEEEKKTINNKKKK</sequence>
<dbReference type="Gene3D" id="3.30.230.30">
    <property type="entry name" value="Impact, N-terminal domain"/>
    <property type="match status" value="1"/>
</dbReference>
<dbReference type="EMBL" id="FQNF01000048">
    <property type="protein sequence ID" value="SGZ40367.1"/>
    <property type="molecule type" value="Genomic_DNA"/>
</dbReference>
<evidence type="ECO:0000259" key="7">
    <source>
        <dbReference type="PROSITE" id="PS50908"/>
    </source>
</evidence>
<reference evidence="9" key="1">
    <citation type="submission" date="2016-11" db="EMBL/GenBank/DDBJ databases">
        <authorList>
            <person name="Guldener U."/>
        </authorList>
    </citation>
    <scope>NUCLEOTIDE SEQUENCE [LARGE SCALE GENOMIC DNA]</scope>
</reference>
<dbReference type="InterPro" id="IPR016135">
    <property type="entry name" value="UBQ-conjugating_enzyme/RWD"/>
</dbReference>
<dbReference type="VEuPathDB" id="FungiDB:HGUI_02567"/>
<evidence type="ECO:0000256" key="3">
    <source>
        <dbReference type="ARBA" id="ARBA00022490"/>
    </source>
</evidence>